<comment type="caution">
    <text evidence="1">The sequence shown here is derived from an EMBL/GenBank/DDBJ whole genome shotgun (WGS) entry which is preliminary data.</text>
</comment>
<accession>A0ABP0GNN7</accession>
<proteinExistence type="predicted"/>
<protein>
    <submittedName>
        <fullName evidence="1">Uncharacterized protein</fullName>
    </submittedName>
</protein>
<evidence type="ECO:0000313" key="1">
    <source>
        <dbReference type="EMBL" id="CAK8693252.1"/>
    </source>
</evidence>
<dbReference type="Proteomes" id="UP001642483">
    <property type="component" value="Unassembled WGS sequence"/>
</dbReference>
<gene>
    <name evidence="1" type="ORF">CVLEPA_LOCUS26554</name>
</gene>
<keyword evidence="2" id="KW-1185">Reference proteome</keyword>
<name>A0ABP0GNN7_CLALP</name>
<organism evidence="1 2">
    <name type="scientific">Clavelina lepadiformis</name>
    <name type="common">Light-bulb sea squirt</name>
    <name type="synonym">Ascidia lepadiformis</name>
    <dbReference type="NCBI Taxonomy" id="159417"/>
    <lineage>
        <taxon>Eukaryota</taxon>
        <taxon>Metazoa</taxon>
        <taxon>Chordata</taxon>
        <taxon>Tunicata</taxon>
        <taxon>Ascidiacea</taxon>
        <taxon>Aplousobranchia</taxon>
        <taxon>Clavelinidae</taxon>
        <taxon>Clavelina</taxon>
    </lineage>
</organism>
<reference evidence="1 2" key="1">
    <citation type="submission" date="2024-02" db="EMBL/GenBank/DDBJ databases">
        <authorList>
            <person name="Daric V."/>
            <person name="Darras S."/>
        </authorList>
    </citation>
    <scope>NUCLEOTIDE SEQUENCE [LARGE SCALE GENOMIC DNA]</scope>
</reference>
<sequence>MKGPGDVSNKWLHINYCTDRGFAFAATPQDNNEQNIEIAVERSQSTKESSVAPLFLFFLSSSQKKTEKFSNASKATAQFRKNGRGYKAEVERSRVKVEGKCVPTSGSGYTISGECLIYRGNKQNSPKVQEKKAAESLLHPSMSIETASNVKGLTNGEINGRSSSALNQSRFYLSQLRLAMKQ</sequence>
<evidence type="ECO:0000313" key="2">
    <source>
        <dbReference type="Proteomes" id="UP001642483"/>
    </source>
</evidence>
<dbReference type="EMBL" id="CAWYQH010000130">
    <property type="protein sequence ID" value="CAK8693252.1"/>
    <property type="molecule type" value="Genomic_DNA"/>
</dbReference>